<feature type="region of interest" description="Disordered" evidence="1">
    <location>
        <begin position="1"/>
        <end position="36"/>
    </location>
</feature>
<protein>
    <submittedName>
        <fullName evidence="2">Uncharacterized protein</fullName>
    </submittedName>
</protein>
<evidence type="ECO:0000313" key="3">
    <source>
        <dbReference type="Proteomes" id="UP001549251"/>
    </source>
</evidence>
<sequence>MIHAQAPASRRPARPSRRLTAPRRRHRLSGGGSGVTITSRLQEGVMQANGRKQQGGRNRAIVAAVMLAIGGGALAADHPMTSDAQLIASAMHAAPARVAKGATIVAMGADGAMRTLRKGTNGFTCMPDNPSTPGPDPMCMDQNAMEWINAYMTKKTPPTGKLGMMYMLAGGTDASNTDPYAQKPDGGNHWIKTGPHFMIVGADPAFYANYPKSADPDTSAPYVMWPGTPYEHLMAPIR</sequence>
<evidence type="ECO:0000256" key="1">
    <source>
        <dbReference type="SAM" id="MobiDB-lite"/>
    </source>
</evidence>
<keyword evidence="3" id="KW-1185">Reference proteome</keyword>
<proteinExistence type="predicted"/>
<feature type="compositionally biased region" description="Basic residues" evidence="1">
    <location>
        <begin position="11"/>
        <end position="28"/>
    </location>
</feature>
<feature type="compositionally biased region" description="Low complexity" evidence="1">
    <location>
        <begin position="1"/>
        <end position="10"/>
    </location>
</feature>
<gene>
    <name evidence="2" type="ORF">ABIE04_002591</name>
</gene>
<dbReference type="RefSeq" id="WP_354550808.1">
    <property type="nucleotide sequence ID" value="NZ_JBEPSD010000002.1"/>
</dbReference>
<dbReference type="Proteomes" id="UP001549251">
    <property type="component" value="Unassembled WGS sequence"/>
</dbReference>
<comment type="caution">
    <text evidence="2">The sequence shown here is derived from an EMBL/GenBank/DDBJ whole genome shotgun (WGS) entry which is preliminary data.</text>
</comment>
<evidence type="ECO:0000313" key="2">
    <source>
        <dbReference type="EMBL" id="MET4570230.1"/>
    </source>
</evidence>
<name>A0ABV2PZS1_9GAMM</name>
<dbReference type="EMBL" id="JBEPSD010000002">
    <property type="protein sequence ID" value="MET4570230.1"/>
    <property type="molecule type" value="Genomic_DNA"/>
</dbReference>
<accession>A0ABV2PZS1</accession>
<organism evidence="2 3">
    <name type="scientific">Rhodanobacter soli</name>
    <dbReference type="NCBI Taxonomy" id="590609"/>
    <lineage>
        <taxon>Bacteria</taxon>
        <taxon>Pseudomonadati</taxon>
        <taxon>Pseudomonadota</taxon>
        <taxon>Gammaproteobacteria</taxon>
        <taxon>Lysobacterales</taxon>
        <taxon>Rhodanobacteraceae</taxon>
        <taxon>Rhodanobacter</taxon>
    </lineage>
</organism>
<reference evidence="2 3" key="1">
    <citation type="submission" date="2024-06" db="EMBL/GenBank/DDBJ databases">
        <title>Sorghum-associated microbial communities from plants grown in Nebraska, USA.</title>
        <authorList>
            <person name="Schachtman D."/>
        </authorList>
    </citation>
    <scope>NUCLEOTIDE SEQUENCE [LARGE SCALE GENOMIC DNA]</scope>
    <source>
        <strain evidence="2 3">1757</strain>
    </source>
</reference>